<feature type="domain" description="Ig-like" evidence="6">
    <location>
        <begin position="378"/>
        <end position="483"/>
    </location>
</feature>
<dbReference type="InterPro" id="IPR007110">
    <property type="entry name" value="Ig-like_dom"/>
</dbReference>
<dbReference type="SMART" id="SM00409">
    <property type="entry name" value="IG"/>
    <property type="match status" value="4"/>
</dbReference>
<dbReference type="PROSITE" id="PS50835">
    <property type="entry name" value="IG_LIKE"/>
    <property type="match status" value="3"/>
</dbReference>
<dbReference type="EMBL" id="JARKIK010000046">
    <property type="protein sequence ID" value="KAK8735708.1"/>
    <property type="molecule type" value="Genomic_DNA"/>
</dbReference>
<dbReference type="Proteomes" id="UP001445076">
    <property type="component" value="Unassembled WGS sequence"/>
</dbReference>
<dbReference type="InterPro" id="IPR036179">
    <property type="entry name" value="Ig-like_dom_sf"/>
</dbReference>
<evidence type="ECO:0000256" key="1">
    <source>
        <dbReference type="ARBA" id="ARBA00004479"/>
    </source>
</evidence>
<proteinExistence type="predicted"/>
<dbReference type="GO" id="GO:0098609">
    <property type="term" value="P:cell-cell adhesion"/>
    <property type="evidence" value="ECO:0007669"/>
    <property type="project" value="TreeGrafter"/>
</dbReference>
<organism evidence="7 8">
    <name type="scientific">Cherax quadricarinatus</name>
    <name type="common">Australian red claw crayfish</name>
    <dbReference type="NCBI Taxonomy" id="27406"/>
    <lineage>
        <taxon>Eukaryota</taxon>
        <taxon>Metazoa</taxon>
        <taxon>Ecdysozoa</taxon>
        <taxon>Arthropoda</taxon>
        <taxon>Crustacea</taxon>
        <taxon>Multicrustacea</taxon>
        <taxon>Malacostraca</taxon>
        <taxon>Eumalacostraca</taxon>
        <taxon>Eucarida</taxon>
        <taxon>Decapoda</taxon>
        <taxon>Pleocyemata</taxon>
        <taxon>Astacidea</taxon>
        <taxon>Parastacoidea</taxon>
        <taxon>Parastacidae</taxon>
        <taxon>Cherax</taxon>
    </lineage>
</organism>
<name>A0AAW0X706_CHEQU</name>
<feature type="domain" description="Ig-like" evidence="6">
    <location>
        <begin position="500"/>
        <end position="567"/>
    </location>
</feature>
<dbReference type="GO" id="GO:0050839">
    <property type="term" value="F:cell adhesion molecule binding"/>
    <property type="evidence" value="ECO:0007669"/>
    <property type="project" value="TreeGrafter"/>
</dbReference>
<keyword evidence="8" id="KW-1185">Reference proteome</keyword>
<evidence type="ECO:0000256" key="5">
    <source>
        <dbReference type="ARBA" id="ARBA00023319"/>
    </source>
</evidence>
<accession>A0AAW0X706</accession>
<evidence type="ECO:0000313" key="7">
    <source>
        <dbReference type="EMBL" id="KAK8735708.1"/>
    </source>
</evidence>
<dbReference type="PANTHER" id="PTHR11640">
    <property type="entry name" value="NEPHRIN"/>
    <property type="match status" value="1"/>
</dbReference>
<dbReference type="InterPro" id="IPR003599">
    <property type="entry name" value="Ig_sub"/>
</dbReference>
<evidence type="ECO:0000256" key="2">
    <source>
        <dbReference type="ARBA" id="ARBA00023136"/>
    </source>
</evidence>
<gene>
    <name evidence="7" type="ORF">OTU49_005277</name>
</gene>
<feature type="non-terminal residue" evidence="7">
    <location>
        <position position="672"/>
    </location>
</feature>
<dbReference type="Pfam" id="PF23069">
    <property type="entry name" value="DUF7042"/>
    <property type="match status" value="1"/>
</dbReference>
<comment type="caution">
    <text evidence="7">The sequence shown here is derived from an EMBL/GenBank/DDBJ whole genome shotgun (WGS) entry which is preliminary data.</text>
</comment>
<dbReference type="Gene3D" id="2.60.40.10">
    <property type="entry name" value="Immunoglobulins"/>
    <property type="match status" value="3"/>
</dbReference>
<evidence type="ECO:0000256" key="3">
    <source>
        <dbReference type="ARBA" id="ARBA00023157"/>
    </source>
</evidence>
<feature type="non-terminal residue" evidence="7">
    <location>
        <position position="1"/>
    </location>
</feature>
<keyword evidence="4" id="KW-0325">Glycoprotein</keyword>
<dbReference type="PANTHER" id="PTHR11640:SF31">
    <property type="entry name" value="IRREGULAR CHIASM C-ROUGHEST PROTEIN-RELATED"/>
    <property type="match status" value="1"/>
</dbReference>
<dbReference type="InterPro" id="IPR003598">
    <property type="entry name" value="Ig_sub2"/>
</dbReference>
<evidence type="ECO:0000256" key="4">
    <source>
        <dbReference type="ARBA" id="ARBA00023180"/>
    </source>
</evidence>
<dbReference type="InterPro" id="IPR055470">
    <property type="entry name" value="DUF7042"/>
</dbReference>
<dbReference type="InterPro" id="IPR051275">
    <property type="entry name" value="Cell_adhesion_signaling"/>
</dbReference>
<dbReference type="SMART" id="SM00408">
    <property type="entry name" value="IGc2"/>
    <property type="match status" value="3"/>
</dbReference>
<sequence length="672" mass="76074">KTDCHICFIITESHYNILHFQKSLCINSEDLNTVCSTVDNNGHIDVMVRKNATDTCPFPGSRSFTYQLAHKKCSERHSQLLAINNNTELLFLYNPCQETSPKAVMQTEHTAEHIVCVAQWSEDSIHFFMGKLERNEDSREQYYCYTYETGTNTDFVYQMAKTGSEVCGDLKSTSGLTYKVFAESQEPEPPVIEENVDSSQVQVGDSIRLTCTSGGGLPPATLKWFRNNKEIPSETRQVKGISKAYLDITVEESDRDAEFQCEASNFVTVVPLSTATALTFQKGFKNIMVPQIVAVEDQTSFLPCAQTSEEDIKMEWFDADLDYQITSDSEILTQDSNYYPYIENGILGLMVIKSFLDTTYGCSLDGQKLGNTTLVILPQYLFGVNFEDIQKYFEDSDTKLQVDEGKSVTVDCSLKGNMPSALVSWWHYPGSTLLTQGRINIAEAKGYKLKVSDNSYLLTITNASLSHSGLYVCQFAINEREIYRKNFTVYVDGLAWVQLGENARIRCYSPTGDWVKYVYKEEDILQSSPNNTEKYVWARSEETDKPGAIIILTINDVNEDDLGTYTCKDIKNSFILQETQLKIFIQGESSTISLPSPEEEIYPWSTSETSEEATEAYMEEVTTETSKEDEEVIGITKKDEFTTKMAEVEISTEIVKGEWEYIDEIEEIPILE</sequence>
<dbReference type="InterPro" id="IPR013783">
    <property type="entry name" value="Ig-like_fold"/>
</dbReference>
<comment type="subcellular location">
    <subcellularLocation>
        <location evidence="1">Membrane</location>
        <topology evidence="1">Single-pass type I membrane protein</topology>
    </subcellularLocation>
</comment>
<keyword evidence="3" id="KW-1015">Disulfide bond</keyword>
<dbReference type="GO" id="GO:0005886">
    <property type="term" value="C:plasma membrane"/>
    <property type="evidence" value="ECO:0007669"/>
    <property type="project" value="TreeGrafter"/>
</dbReference>
<dbReference type="Pfam" id="PF13927">
    <property type="entry name" value="Ig_3"/>
    <property type="match status" value="2"/>
</dbReference>
<keyword evidence="5" id="KW-0393">Immunoglobulin domain</keyword>
<evidence type="ECO:0000313" key="8">
    <source>
        <dbReference type="Proteomes" id="UP001445076"/>
    </source>
</evidence>
<feature type="domain" description="Ig-like" evidence="6">
    <location>
        <begin position="189"/>
        <end position="279"/>
    </location>
</feature>
<dbReference type="SUPFAM" id="SSF48726">
    <property type="entry name" value="Immunoglobulin"/>
    <property type="match status" value="3"/>
</dbReference>
<protein>
    <recommendedName>
        <fullName evidence="6">Ig-like domain-containing protein</fullName>
    </recommendedName>
</protein>
<reference evidence="7 8" key="1">
    <citation type="journal article" date="2024" name="BMC Genomics">
        <title>Genome assembly of redclaw crayfish (Cherax quadricarinatus) provides insights into its immune adaptation and hypoxia tolerance.</title>
        <authorList>
            <person name="Liu Z."/>
            <person name="Zheng J."/>
            <person name="Li H."/>
            <person name="Fang K."/>
            <person name="Wang S."/>
            <person name="He J."/>
            <person name="Zhou D."/>
            <person name="Weng S."/>
            <person name="Chi M."/>
            <person name="Gu Z."/>
            <person name="He J."/>
            <person name="Li F."/>
            <person name="Wang M."/>
        </authorList>
    </citation>
    <scope>NUCLEOTIDE SEQUENCE [LARGE SCALE GENOMIC DNA]</scope>
    <source>
        <strain evidence="7">ZL_2023a</strain>
    </source>
</reference>
<keyword evidence="2" id="KW-0472">Membrane</keyword>
<evidence type="ECO:0000259" key="6">
    <source>
        <dbReference type="PROSITE" id="PS50835"/>
    </source>
</evidence>
<dbReference type="AlphaFoldDB" id="A0AAW0X706"/>
<dbReference type="GO" id="GO:0005911">
    <property type="term" value="C:cell-cell junction"/>
    <property type="evidence" value="ECO:0007669"/>
    <property type="project" value="TreeGrafter"/>
</dbReference>